<sequence length="276" mass="31261">MRAGAENSRECRRNRESRERRRRERVVDESRRRELRERVSPERERGESSVDLISSCSVGSGASSSGSRENGKSRSEIGLTERLTNILVDEGDRDLLLQRSDHEDRVMQWLQALDMQVMGACRVDERLKPLLKMNASNGVAEDRLLVHLSQEIGMVATEALHGFTNLAFWSELHGLAALQWSICQDSLNSERTRVLLTSSVHLKHNDFSKHTRNLSPASRAILLSGPAELYQQMLAKALAHYFESKLLLLDVNDFSLKMQSKYGCAKKESVSFSAVY</sequence>
<reference evidence="2" key="1">
    <citation type="submission" date="2018-02" db="EMBL/GenBank/DDBJ databases">
        <authorList>
            <person name="Cohen D.B."/>
            <person name="Kent A.D."/>
        </authorList>
    </citation>
    <scope>NUCLEOTIDE SEQUENCE</scope>
</reference>
<evidence type="ECO:0000256" key="1">
    <source>
        <dbReference type="SAM" id="MobiDB-lite"/>
    </source>
</evidence>
<accession>A0A2N9FET6</accession>
<gene>
    <name evidence="2" type="ORF">FSB_LOCUS13604</name>
</gene>
<feature type="compositionally biased region" description="Basic and acidic residues" evidence="1">
    <location>
        <begin position="7"/>
        <end position="48"/>
    </location>
</feature>
<feature type="compositionally biased region" description="Low complexity" evidence="1">
    <location>
        <begin position="54"/>
        <end position="67"/>
    </location>
</feature>
<proteinExistence type="predicted"/>
<feature type="region of interest" description="Disordered" evidence="1">
    <location>
        <begin position="1"/>
        <end position="75"/>
    </location>
</feature>
<name>A0A2N9FET6_FAGSY</name>
<dbReference type="PANTHER" id="PTHR36741:SF1">
    <property type="entry name" value="OS07G0100500 PROTEIN"/>
    <property type="match status" value="1"/>
</dbReference>
<dbReference type="AlphaFoldDB" id="A0A2N9FET6"/>
<organism evidence="2">
    <name type="scientific">Fagus sylvatica</name>
    <name type="common">Beechnut</name>
    <dbReference type="NCBI Taxonomy" id="28930"/>
    <lineage>
        <taxon>Eukaryota</taxon>
        <taxon>Viridiplantae</taxon>
        <taxon>Streptophyta</taxon>
        <taxon>Embryophyta</taxon>
        <taxon>Tracheophyta</taxon>
        <taxon>Spermatophyta</taxon>
        <taxon>Magnoliopsida</taxon>
        <taxon>eudicotyledons</taxon>
        <taxon>Gunneridae</taxon>
        <taxon>Pentapetalae</taxon>
        <taxon>rosids</taxon>
        <taxon>fabids</taxon>
        <taxon>Fagales</taxon>
        <taxon>Fagaceae</taxon>
        <taxon>Fagus</taxon>
    </lineage>
</organism>
<dbReference type="PANTHER" id="PTHR36741">
    <property type="entry name" value="OS07G0100500 PROTEIN"/>
    <property type="match status" value="1"/>
</dbReference>
<evidence type="ECO:0000313" key="2">
    <source>
        <dbReference type="EMBL" id="SPC85722.1"/>
    </source>
</evidence>
<protein>
    <submittedName>
        <fullName evidence="2">Uncharacterized protein</fullName>
    </submittedName>
</protein>
<dbReference type="EMBL" id="OIVN01000797">
    <property type="protein sequence ID" value="SPC85722.1"/>
    <property type="molecule type" value="Genomic_DNA"/>
</dbReference>